<comment type="caution">
    <text evidence="1">The sequence shown here is derived from an EMBL/GenBank/DDBJ whole genome shotgun (WGS) entry which is preliminary data.</text>
</comment>
<dbReference type="Proteomes" id="UP000005143">
    <property type="component" value="Unassembled WGS sequence"/>
</dbReference>
<dbReference type="InterPro" id="IPR029044">
    <property type="entry name" value="Nucleotide-diphossugar_trans"/>
</dbReference>
<evidence type="ECO:0000313" key="1">
    <source>
        <dbReference type="EMBL" id="EHN09172.1"/>
    </source>
</evidence>
<sequence length="312" mass="34517">MPEPEISVVMPTGGRRDLRGPLDAVERALVGQRGELVVAIDAGAAEDAAAAIAGDVAARGHRSVRAAVPGASATRNAGWRATAAPVVLFVDDDVRLDPTAIAAHAAAHREGDRTLATIGRLRWPPWRRTTPFELWVEDALQFGFHEIPADGRTRWWHLFTCDCAVRREPLEAIGGLDELRFPFGYEDLDLGLRLDREVGGLAVRLLADGGAIHDTRMTLGEWRQRIRRIARAERSWQAAHPDVATVLGPRFERVGRDQTPRSGPLAGRLARWLPEATPGIGPWLHERARVWWEHDLAARFREEWARLEGDGG</sequence>
<gene>
    <name evidence="1" type="ORF">PAI11_39790</name>
</gene>
<organism evidence="1 2">
    <name type="scientific">Patulibacter medicamentivorans</name>
    <dbReference type="NCBI Taxonomy" id="1097667"/>
    <lineage>
        <taxon>Bacteria</taxon>
        <taxon>Bacillati</taxon>
        <taxon>Actinomycetota</taxon>
        <taxon>Thermoleophilia</taxon>
        <taxon>Solirubrobacterales</taxon>
        <taxon>Patulibacteraceae</taxon>
        <taxon>Patulibacter</taxon>
    </lineage>
</organism>
<dbReference type="AlphaFoldDB" id="H0EAV4"/>
<keyword evidence="2" id="KW-1185">Reference proteome</keyword>
<keyword evidence="1" id="KW-0378">Hydrolase</keyword>
<accession>H0EAV4</accession>
<dbReference type="Pfam" id="PF13641">
    <property type="entry name" value="Glyco_tranf_2_3"/>
    <property type="match status" value="1"/>
</dbReference>
<dbReference type="PANTHER" id="PTHR43685:SF3">
    <property type="entry name" value="SLR2126 PROTEIN"/>
    <property type="match status" value="1"/>
</dbReference>
<reference evidence="1 2" key="1">
    <citation type="journal article" date="2013" name="Biodegradation">
        <title>Quantitative proteomic analysis of ibuprofen-degrading Patulibacter sp. strain I11.</title>
        <authorList>
            <person name="Almeida B."/>
            <person name="Kjeldal H."/>
            <person name="Lolas I."/>
            <person name="Knudsen A.D."/>
            <person name="Carvalho G."/>
            <person name="Nielsen K.L."/>
            <person name="Barreto Crespo M.T."/>
            <person name="Stensballe A."/>
            <person name="Nielsen J.L."/>
        </authorList>
    </citation>
    <scope>NUCLEOTIDE SEQUENCE [LARGE SCALE GENOMIC DNA]</scope>
    <source>
        <strain evidence="1 2">I11</strain>
    </source>
</reference>
<proteinExistence type="predicted"/>
<dbReference type="RefSeq" id="WP_007578516.1">
    <property type="nucleotide sequence ID" value="NZ_AGUD01000299.1"/>
</dbReference>
<dbReference type="SUPFAM" id="SSF53448">
    <property type="entry name" value="Nucleotide-diphospho-sugar transferases"/>
    <property type="match status" value="1"/>
</dbReference>
<evidence type="ECO:0000313" key="2">
    <source>
        <dbReference type="Proteomes" id="UP000005143"/>
    </source>
</evidence>
<dbReference type="PANTHER" id="PTHR43685">
    <property type="entry name" value="GLYCOSYLTRANSFERASE"/>
    <property type="match status" value="1"/>
</dbReference>
<dbReference type="InterPro" id="IPR050834">
    <property type="entry name" value="Glycosyltransf_2"/>
</dbReference>
<dbReference type="EMBL" id="AGUD01000299">
    <property type="protein sequence ID" value="EHN09172.1"/>
    <property type="molecule type" value="Genomic_DNA"/>
</dbReference>
<dbReference type="GO" id="GO:0016787">
    <property type="term" value="F:hydrolase activity"/>
    <property type="evidence" value="ECO:0007669"/>
    <property type="project" value="UniProtKB-KW"/>
</dbReference>
<dbReference type="Gene3D" id="3.90.550.10">
    <property type="entry name" value="Spore Coat Polysaccharide Biosynthesis Protein SpsA, Chain A"/>
    <property type="match status" value="1"/>
</dbReference>
<name>H0EAV4_9ACTN</name>
<protein>
    <submittedName>
        <fullName evidence="1">HAD-superfamily hydrolase subfamily IIIA</fullName>
    </submittedName>
</protein>